<organism evidence="7">
    <name type="scientific">Streptomyces caelestis</name>
    <dbReference type="NCBI Taxonomy" id="36816"/>
    <lineage>
        <taxon>Bacteria</taxon>
        <taxon>Bacillati</taxon>
        <taxon>Actinomycetota</taxon>
        <taxon>Actinomycetes</taxon>
        <taxon>Kitasatosporales</taxon>
        <taxon>Streptomycetaceae</taxon>
        <taxon>Streptomyces</taxon>
    </lineage>
</organism>
<accession>E9JET1</accession>
<feature type="domain" description="GHMP kinase C-terminal" evidence="6">
    <location>
        <begin position="228"/>
        <end position="306"/>
    </location>
</feature>
<gene>
    <name evidence="8" type="ORF">HDA41_002774</name>
</gene>
<reference evidence="8 9" key="2">
    <citation type="submission" date="2020-08" db="EMBL/GenBank/DDBJ databases">
        <title>Sequencing the genomes of 1000 actinobacteria strains.</title>
        <authorList>
            <person name="Klenk H.-P."/>
        </authorList>
    </citation>
    <scope>NUCLEOTIDE SEQUENCE [LARGE SCALE GENOMIC DNA]</scope>
    <source>
        <strain evidence="8 9">DSM 40084</strain>
    </source>
</reference>
<feature type="domain" description="GHMP kinase N-terminal" evidence="5">
    <location>
        <begin position="72"/>
        <end position="154"/>
    </location>
</feature>
<evidence type="ECO:0000256" key="1">
    <source>
        <dbReference type="ARBA" id="ARBA00022679"/>
    </source>
</evidence>
<dbReference type="InterPro" id="IPR001174">
    <property type="entry name" value="HddA/FKP"/>
</dbReference>
<dbReference type="InterPro" id="IPR006204">
    <property type="entry name" value="GHMP_kinase_N_dom"/>
</dbReference>
<keyword evidence="2" id="KW-0547">Nucleotide-binding</keyword>
<dbReference type="GO" id="GO:0006012">
    <property type="term" value="P:galactose metabolic process"/>
    <property type="evidence" value="ECO:0007669"/>
    <property type="project" value="TreeGrafter"/>
</dbReference>
<evidence type="ECO:0000259" key="6">
    <source>
        <dbReference type="Pfam" id="PF08544"/>
    </source>
</evidence>
<evidence type="ECO:0000313" key="8">
    <source>
        <dbReference type="EMBL" id="MBB5794810.1"/>
    </source>
</evidence>
<dbReference type="AlphaFoldDB" id="E9JET1"/>
<evidence type="ECO:0000313" key="7">
    <source>
        <dbReference type="EMBL" id="ADB92569.1"/>
    </source>
</evidence>
<dbReference type="InterPro" id="IPR036554">
    <property type="entry name" value="GHMP_kinase_C_sf"/>
</dbReference>
<dbReference type="InterPro" id="IPR013750">
    <property type="entry name" value="GHMP_kinase_C_dom"/>
</dbReference>
<dbReference type="EC" id="2.7.1.168" evidence="8"/>
<keyword evidence="4" id="KW-0067">ATP-binding</keyword>
<dbReference type="Gene3D" id="3.30.230.120">
    <property type="match status" value="1"/>
</dbReference>
<reference evidence="7" key="1">
    <citation type="journal article" date="2015" name="PLoS ONE">
        <title>Lincosamide synthetase-a unique condensation system combining elements of nonribosomal peptide synthetase and mycothiol metabolism.</title>
        <authorList>
            <person name="Janata J."/>
            <person name="Kadlcik S."/>
            <person name="Koberska M."/>
            <person name="Ulanova D."/>
            <person name="Kamenik Z."/>
            <person name="Novak P."/>
            <person name="Kopecky J."/>
            <person name="Novotna J."/>
            <person name="Radojevic B."/>
            <person name="Plhackova K."/>
            <person name="Gazak R."/>
            <person name="Najmanova L."/>
        </authorList>
    </citation>
    <scope>NUCLEOTIDE SEQUENCE</scope>
    <source>
        <strain evidence="7">ATCC 15084</strain>
    </source>
</reference>
<evidence type="ECO:0000313" key="9">
    <source>
        <dbReference type="Proteomes" id="UP000590647"/>
    </source>
</evidence>
<name>E9JET1_9ACTN</name>
<keyword evidence="3 8" id="KW-0418">Kinase</keyword>
<dbReference type="GO" id="GO:0005829">
    <property type="term" value="C:cytosol"/>
    <property type="evidence" value="ECO:0007669"/>
    <property type="project" value="TreeGrafter"/>
</dbReference>
<dbReference type="PIRSF" id="PIRSF036406">
    <property type="entry name" value="Hept_kin"/>
    <property type="match status" value="1"/>
</dbReference>
<evidence type="ECO:0000259" key="5">
    <source>
        <dbReference type="Pfam" id="PF00288"/>
    </source>
</evidence>
<dbReference type="Proteomes" id="UP000590647">
    <property type="component" value="Unassembled WGS sequence"/>
</dbReference>
<dbReference type="SUPFAM" id="SSF55060">
    <property type="entry name" value="GHMP Kinase, C-terminal domain"/>
    <property type="match status" value="1"/>
</dbReference>
<dbReference type="SUPFAM" id="SSF54211">
    <property type="entry name" value="Ribosomal protein S5 domain 2-like"/>
    <property type="match status" value="1"/>
</dbReference>
<dbReference type="EMBL" id="JACHNE010000001">
    <property type="protein sequence ID" value="MBB5794810.1"/>
    <property type="molecule type" value="Genomic_DNA"/>
</dbReference>
<dbReference type="InterPro" id="IPR020568">
    <property type="entry name" value="Ribosomal_Su5_D2-typ_SF"/>
</dbReference>
<dbReference type="PANTHER" id="PTHR10457">
    <property type="entry name" value="MEVALONATE KINASE/GALACTOKINASE"/>
    <property type="match status" value="1"/>
</dbReference>
<dbReference type="Pfam" id="PF08544">
    <property type="entry name" value="GHMP_kinases_C"/>
    <property type="match status" value="1"/>
</dbReference>
<keyword evidence="1 8" id="KW-0808">Transferase</keyword>
<dbReference type="GO" id="GO:0005524">
    <property type="term" value="F:ATP binding"/>
    <property type="evidence" value="ECO:0007669"/>
    <property type="project" value="UniProtKB-KW"/>
</dbReference>
<proteinExistence type="predicted"/>
<dbReference type="Pfam" id="PF00288">
    <property type="entry name" value="GHMP_kinases_N"/>
    <property type="match status" value="1"/>
</dbReference>
<protein>
    <submittedName>
        <fullName evidence="7">CcbP</fullName>
    </submittedName>
    <submittedName>
        <fullName evidence="8">D-glycero-alpha-D-manno-heptose-7-phosphate kinase</fullName>
        <ecNumber evidence="8">2.7.1.168</ecNumber>
    </submittedName>
</protein>
<dbReference type="EMBL" id="GQ844764">
    <property type="protein sequence ID" value="ADB92569.1"/>
    <property type="molecule type" value="Genomic_DNA"/>
</dbReference>
<evidence type="ECO:0000256" key="3">
    <source>
        <dbReference type="ARBA" id="ARBA00022777"/>
    </source>
</evidence>
<keyword evidence="9" id="KW-1185">Reference proteome</keyword>
<dbReference type="PRINTS" id="PR00960">
    <property type="entry name" value="LMBPPROTEIN"/>
</dbReference>
<dbReference type="RefSeq" id="WP_184983847.1">
    <property type="nucleotide sequence ID" value="NZ_JACHNE010000001.1"/>
</dbReference>
<dbReference type="GO" id="GO:0004335">
    <property type="term" value="F:galactokinase activity"/>
    <property type="evidence" value="ECO:0007669"/>
    <property type="project" value="TreeGrafter"/>
</dbReference>
<evidence type="ECO:0000256" key="2">
    <source>
        <dbReference type="ARBA" id="ARBA00022741"/>
    </source>
</evidence>
<dbReference type="InterPro" id="IPR014606">
    <property type="entry name" value="Heptose_7-P_kinase"/>
</dbReference>
<evidence type="ECO:0000256" key="4">
    <source>
        <dbReference type="ARBA" id="ARBA00022840"/>
    </source>
</evidence>
<dbReference type="PANTHER" id="PTHR10457:SF29">
    <property type="entry name" value="LMBP PROTEIN"/>
    <property type="match status" value="1"/>
</dbReference>
<sequence>MITTTAPLRLSLAGGGTDLPEHYEEFGCRLLAVTLDLTVTVTVNGAPSGLRFSAFGAQEHAPHADSVANPLVRAALRHFGITDGVELTVQSDVLPGSGLGGSGAFMVALTSALAQHIGKPVTTDEAARLAFHLEREKCGFPVGQQDHWTAACGGALELRIDRGGNATTTELPELRKAVDTLLDSELLLLRTPITRAAGAPLAAHTRALKSRHGSGMGTIQNMVDAFHSALTSGDIDRVGALLDQHWQAKRRFNSAVTSPQIDRWYETLLAHGALGAKVVGAGGGGHLLVAVPAAHADRVSSALASEGLRRVAVRVSEDGVRTA</sequence>